<organism evidence="1">
    <name type="scientific">Amphimedon queenslandica</name>
    <name type="common">Sponge</name>
    <dbReference type="NCBI Taxonomy" id="400682"/>
    <lineage>
        <taxon>Eukaryota</taxon>
        <taxon>Metazoa</taxon>
        <taxon>Porifera</taxon>
        <taxon>Demospongiae</taxon>
        <taxon>Heteroscleromorpha</taxon>
        <taxon>Haplosclerida</taxon>
        <taxon>Niphatidae</taxon>
        <taxon>Amphimedon</taxon>
    </lineage>
</organism>
<name>A0A1X7TKT7_AMPQE</name>
<dbReference type="InParanoid" id="A0A1X7TKT7"/>
<dbReference type="AlphaFoldDB" id="A0A1X7TKT7"/>
<sequence>MSFVNKPAKKEQQFTTEVNLVSQFLAESVDDHESQSTLVVDTATVFLQLQL</sequence>
<evidence type="ECO:0000313" key="1">
    <source>
        <dbReference type="EnsemblMetazoa" id="Aqu2.1.15241_001"/>
    </source>
</evidence>
<dbReference type="EnsemblMetazoa" id="Aqu2.1.15241_001">
    <property type="protein sequence ID" value="Aqu2.1.15241_001"/>
    <property type="gene ID" value="Aqu2.1.15241"/>
</dbReference>
<reference evidence="1" key="1">
    <citation type="submission" date="2017-05" db="UniProtKB">
        <authorList>
            <consortium name="EnsemblMetazoa"/>
        </authorList>
    </citation>
    <scope>IDENTIFICATION</scope>
</reference>
<protein>
    <submittedName>
        <fullName evidence="1">Uncharacterized protein</fullName>
    </submittedName>
</protein>
<proteinExistence type="predicted"/>
<accession>A0A1X7TKT7</accession>